<feature type="transmembrane region" description="Helical" evidence="1">
    <location>
        <begin position="6"/>
        <end position="27"/>
    </location>
</feature>
<dbReference type="PANTHER" id="PTHR45138">
    <property type="entry name" value="REGULATORY COMPONENTS OF SENSORY TRANSDUCTION SYSTEM"/>
    <property type="match status" value="1"/>
</dbReference>
<dbReference type="CDD" id="cd01949">
    <property type="entry name" value="GGDEF"/>
    <property type="match status" value="1"/>
</dbReference>
<evidence type="ECO:0000313" key="3">
    <source>
        <dbReference type="EMBL" id="CEI80640.1"/>
    </source>
</evidence>
<dbReference type="PANTHER" id="PTHR45138:SF9">
    <property type="entry name" value="DIGUANYLATE CYCLASE DGCM-RELATED"/>
    <property type="match status" value="1"/>
</dbReference>
<evidence type="ECO:0000256" key="1">
    <source>
        <dbReference type="SAM" id="Phobius"/>
    </source>
</evidence>
<dbReference type="STRING" id="545501.BN997_00447"/>
<feature type="transmembrane region" description="Helical" evidence="1">
    <location>
        <begin position="66"/>
        <end position="86"/>
    </location>
</feature>
<keyword evidence="1" id="KW-0812">Transmembrane</keyword>
<keyword evidence="1" id="KW-1133">Transmembrane helix</keyword>
<dbReference type="NCBIfam" id="TIGR00254">
    <property type="entry name" value="GGDEF"/>
    <property type="match status" value="1"/>
</dbReference>
<keyword evidence="1" id="KW-0472">Membrane</keyword>
<dbReference type="GO" id="GO:0052621">
    <property type="term" value="F:diguanylate cyclase activity"/>
    <property type="evidence" value="ECO:0007669"/>
    <property type="project" value="TreeGrafter"/>
</dbReference>
<dbReference type="SUPFAM" id="SSF55073">
    <property type="entry name" value="Nucleotide cyclase"/>
    <property type="match status" value="1"/>
</dbReference>
<dbReference type="Proteomes" id="UP000040453">
    <property type="component" value="Unassembled WGS sequence"/>
</dbReference>
<reference evidence="3 4" key="1">
    <citation type="submission" date="2014-11" db="EMBL/GenBank/DDBJ databases">
        <authorList>
            <person name="Urmite Genomes Urmite Genomes"/>
        </authorList>
    </citation>
    <scope>NUCLEOTIDE SEQUENCE [LARGE SCALE GENOMIC DNA]</scope>
    <source>
        <strain evidence="3 4">Oc5</strain>
    </source>
</reference>
<feature type="domain" description="GGDEF" evidence="2">
    <location>
        <begin position="271"/>
        <end position="409"/>
    </location>
</feature>
<dbReference type="InterPro" id="IPR000160">
    <property type="entry name" value="GGDEF_dom"/>
</dbReference>
<dbReference type="InterPro" id="IPR029787">
    <property type="entry name" value="Nucleotide_cyclase"/>
</dbReference>
<feature type="transmembrane region" description="Helical" evidence="1">
    <location>
        <begin position="107"/>
        <end position="128"/>
    </location>
</feature>
<dbReference type="AlphaFoldDB" id="A0A0A1M5R3"/>
<evidence type="ECO:0000259" key="2">
    <source>
        <dbReference type="PROSITE" id="PS50887"/>
    </source>
</evidence>
<keyword evidence="4" id="KW-1185">Reference proteome</keyword>
<dbReference type="PROSITE" id="PS50887">
    <property type="entry name" value="GGDEF"/>
    <property type="match status" value="1"/>
</dbReference>
<accession>A0A0A1M5R3</accession>
<evidence type="ECO:0000313" key="4">
    <source>
        <dbReference type="Proteomes" id="UP000040453"/>
    </source>
</evidence>
<feature type="transmembrane region" description="Helical" evidence="1">
    <location>
        <begin position="34"/>
        <end position="54"/>
    </location>
</feature>
<feature type="transmembrane region" description="Helical" evidence="1">
    <location>
        <begin position="210"/>
        <end position="233"/>
    </location>
</feature>
<dbReference type="OrthoDB" id="9759607at2"/>
<sequence>MVRLYLRIVILSVFTIAALLSVSYGTLLLDVNSYILIYSIYLFFSILFVHLRTLVKAGKMNIDYSISYSFSFVLLAGPLGLFLFEIANRFYVYFHRKITGTADEDELLHTFYNIGAPTLFCTIGFYGFHTIYPAVQGLPFSFWLVVFLLIILMDVISSCFLILIMLVTKNIHSKQEAFEFITGRSMIDLLKTALTNGLLFTFISEGQWEAVIAIFLLSYIVGRAGIFHTKLLLQKQESERFKKMAYTDFLTNIYNRTYLNKVMQELDEKEEDIALIIGDIDAFKSINDTFNHVVGDNVIRHFAQILQNSIDSCDYVFRTGGEEFTIILRNKNYEDCQSFLNELRDTILAAPAQTEFRSEAVSIPYTASFGMYYIHNDRLTELKNAYLQADELLLKAKNSGKNRIISMDGRLNNKK</sequence>
<feature type="transmembrane region" description="Helical" evidence="1">
    <location>
        <begin position="140"/>
        <end position="166"/>
    </location>
</feature>
<name>A0A0A1M5R3_9BACI</name>
<protein>
    <submittedName>
        <fullName evidence="3">Putative diguanylate cyclase YcdT</fullName>
    </submittedName>
</protein>
<dbReference type="InterPro" id="IPR043128">
    <property type="entry name" value="Rev_trsase/Diguanyl_cyclase"/>
</dbReference>
<dbReference type="Gene3D" id="3.30.70.270">
    <property type="match status" value="1"/>
</dbReference>
<dbReference type="RefSeq" id="WP_042529248.1">
    <property type="nucleotide sequence ID" value="NZ_CDGG01000001.1"/>
</dbReference>
<dbReference type="InterPro" id="IPR050469">
    <property type="entry name" value="Diguanylate_Cyclase"/>
</dbReference>
<gene>
    <name evidence="3" type="primary">ycdT</name>
    <name evidence="3" type="ORF">BN997_00447</name>
</gene>
<dbReference type="SMART" id="SM00267">
    <property type="entry name" value="GGDEF"/>
    <property type="match status" value="1"/>
</dbReference>
<dbReference type="Pfam" id="PF00990">
    <property type="entry name" value="GGDEF"/>
    <property type="match status" value="1"/>
</dbReference>
<organism evidence="3 4">
    <name type="scientific">Oceanobacillus oncorhynchi</name>
    <dbReference type="NCBI Taxonomy" id="545501"/>
    <lineage>
        <taxon>Bacteria</taxon>
        <taxon>Bacillati</taxon>
        <taxon>Bacillota</taxon>
        <taxon>Bacilli</taxon>
        <taxon>Bacillales</taxon>
        <taxon>Bacillaceae</taxon>
        <taxon>Oceanobacillus</taxon>
    </lineage>
</organism>
<dbReference type="EMBL" id="CDGG01000001">
    <property type="protein sequence ID" value="CEI80640.1"/>
    <property type="molecule type" value="Genomic_DNA"/>
</dbReference>
<proteinExistence type="predicted"/>